<keyword evidence="5" id="KW-1017">Isopeptide bond</keyword>
<comment type="similarity">
    <text evidence="19">Belongs to the protein kinase superfamily. CMGC Ser/Thr protein kinase family.</text>
</comment>
<keyword evidence="7" id="KW-0597">Phosphoprotein</keyword>
<dbReference type="CDD" id="cd14135">
    <property type="entry name" value="STKc_PRP4"/>
    <property type="match status" value="1"/>
</dbReference>
<evidence type="ECO:0000256" key="21">
    <source>
        <dbReference type="ARBA" id="ARBA00031858"/>
    </source>
</evidence>
<dbReference type="Gene3D" id="3.30.200.20">
    <property type="entry name" value="Phosphorylase Kinase, domain 1"/>
    <property type="match status" value="1"/>
</dbReference>
<reference evidence="27" key="2">
    <citation type="submission" date="2025-09" db="UniProtKB">
        <authorList>
            <consortium name="Ensembl"/>
        </authorList>
    </citation>
    <scope>IDENTIFICATION</scope>
</reference>
<evidence type="ECO:0000256" key="11">
    <source>
        <dbReference type="ARBA" id="ARBA00022741"/>
    </source>
</evidence>
<comment type="subunit">
    <text evidence="22">Interacts with CLK1 C-terminus. Associates with the U5 snRNP and NCOR1 deacetylase complexes. Identified in the spliceosome C complex.</text>
</comment>
<keyword evidence="11" id="KW-0547">Nucleotide-binding</keyword>
<evidence type="ECO:0000256" key="24">
    <source>
        <dbReference type="ARBA" id="ARBA00048977"/>
    </source>
</evidence>
<comment type="catalytic activity">
    <reaction evidence="24">
        <text>L-seryl-[protein] + ATP = O-phospho-L-seryl-[protein] + ADP + H(+)</text>
        <dbReference type="Rhea" id="RHEA:17989"/>
        <dbReference type="Rhea" id="RHEA-COMP:9863"/>
        <dbReference type="Rhea" id="RHEA-COMP:11604"/>
        <dbReference type="ChEBI" id="CHEBI:15378"/>
        <dbReference type="ChEBI" id="CHEBI:29999"/>
        <dbReference type="ChEBI" id="CHEBI:30616"/>
        <dbReference type="ChEBI" id="CHEBI:83421"/>
        <dbReference type="ChEBI" id="CHEBI:456216"/>
        <dbReference type="EC" id="2.7.11.1"/>
    </reaction>
    <physiologicalReaction direction="left-to-right" evidence="24">
        <dbReference type="Rhea" id="RHEA:17990"/>
    </physiologicalReaction>
</comment>
<evidence type="ECO:0000313" key="28">
    <source>
        <dbReference type="Proteomes" id="UP000472260"/>
    </source>
</evidence>
<comment type="subcellular location">
    <subcellularLocation>
        <location evidence="2">Chromosome</location>
        <location evidence="2">Centromere</location>
        <location evidence="2">Kinetochore</location>
    </subcellularLocation>
    <subcellularLocation>
        <location evidence="1">Nucleus</location>
    </subcellularLocation>
</comment>
<proteinExistence type="inferred from homology"/>
<keyword evidence="4" id="KW-0158">Chromosome</keyword>
<dbReference type="GO" id="GO:0045292">
    <property type="term" value="P:mRNA cis splicing, via spliceosome"/>
    <property type="evidence" value="ECO:0007669"/>
    <property type="project" value="InterPro"/>
</dbReference>
<keyword evidence="15" id="KW-0832">Ubl conjugation</keyword>
<feature type="region of interest" description="Disordered" evidence="25">
    <location>
        <begin position="523"/>
        <end position="547"/>
    </location>
</feature>
<feature type="compositionally biased region" description="Basic residues" evidence="25">
    <location>
        <begin position="49"/>
        <end position="67"/>
    </location>
</feature>
<comment type="catalytic activity">
    <reaction evidence="23">
        <text>L-threonyl-[protein] + ATP = O-phospho-L-threonyl-[protein] + ADP + H(+)</text>
        <dbReference type="Rhea" id="RHEA:46608"/>
        <dbReference type="Rhea" id="RHEA-COMP:11060"/>
        <dbReference type="Rhea" id="RHEA-COMP:11605"/>
        <dbReference type="ChEBI" id="CHEBI:15378"/>
        <dbReference type="ChEBI" id="CHEBI:30013"/>
        <dbReference type="ChEBI" id="CHEBI:30616"/>
        <dbReference type="ChEBI" id="CHEBI:61977"/>
        <dbReference type="ChEBI" id="CHEBI:456216"/>
        <dbReference type="EC" id="2.7.11.1"/>
    </reaction>
    <physiologicalReaction direction="left-to-right" evidence="23">
        <dbReference type="Rhea" id="RHEA:46609"/>
    </physiologicalReaction>
</comment>
<keyword evidence="18" id="KW-0539">Nucleus</keyword>
<feature type="compositionally biased region" description="Basic and acidic residues" evidence="25">
    <location>
        <begin position="376"/>
        <end position="406"/>
    </location>
</feature>
<feature type="compositionally biased region" description="Basic and acidic residues" evidence="25">
    <location>
        <begin position="249"/>
        <end position="259"/>
    </location>
</feature>
<evidence type="ECO:0000256" key="18">
    <source>
        <dbReference type="ARBA" id="ARBA00023242"/>
    </source>
</evidence>
<feature type="region of interest" description="Disordered" evidence="25">
    <location>
        <begin position="10"/>
        <end position="97"/>
    </location>
</feature>
<evidence type="ECO:0000256" key="10">
    <source>
        <dbReference type="ARBA" id="ARBA00022728"/>
    </source>
</evidence>
<evidence type="ECO:0000256" key="9">
    <source>
        <dbReference type="ARBA" id="ARBA00022679"/>
    </source>
</evidence>
<feature type="region of interest" description="Disordered" evidence="25">
    <location>
        <begin position="155"/>
        <end position="488"/>
    </location>
</feature>
<dbReference type="GO" id="GO:0005524">
    <property type="term" value="F:ATP binding"/>
    <property type="evidence" value="ECO:0007669"/>
    <property type="project" value="UniProtKB-KW"/>
</dbReference>
<dbReference type="PROSITE" id="PS50011">
    <property type="entry name" value="PROTEIN_KINASE_DOM"/>
    <property type="match status" value="1"/>
</dbReference>
<protein>
    <recommendedName>
        <fullName evidence="20">Serine/threonine-protein kinase PRP4 homolog</fullName>
        <ecNumber evidence="3">2.7.11.1</ecNumber>
    </recommendedName>
    <alternativeName>
        <fullName evidence="21">PRP4 pre-mRNA-processing factor 4 homolog</fullName>
    </alternativeName>
</protein>
<dbReference type="GO" id="GO:0000776">
    <property type="term" value="C:kinetochore"/>
    <property type="evidence" value="ECO:0007669"/>
    <property type="project" value="UniProtKB-KW"/>
</dbReference>
<evidence type="ECO:0000256" key="23">
    <source>
        <dbReference type="ARBA" id="ARBA00048659"/>
    </source>
</evidence>
<evidence type="ECO:0000259" key="26">
    <source>
        <dbReference type="PROSITE" id="PS50011"/>
    </source>
</evidence>
<dbReference type="FunFam" id="1.10.510.10:FF:000078">
    <property type="entry name" value="Serine/threonine-protein kinase PRP4 homolog"/>
    <property type="match status" value="1"/>
</dbReference>
<keyword evidence="12" id="KW-0418">Kinase</keyword>
<keyword evidence="17" id="KW-0508">mRNA splicing</keyword>
<feature type="compositionally biased region" description="Basic and acidic residues" evidence="25">
    <location>
        <begin position="437"/>
        <end position="448"/>
    </location>
</feature>
<evidence type="ECO:0000256" key="3">
    <source>
        <dbReference type="ARBA" id="ARBA00012513"/>
    </source>
</evidence>
<dbReference type="EC" id="2.7.11.1" evidence="3"/>
<feature type="compositionally biased region" description="Acidic residues" evidence="25">
    <location>
        <begin position="17"/>
        <end position="29"/>
    </location>
</feature>
<evidence type="ECO:0000256" key="12">
    <source>
        <dbReference type="ARBA" id="ARBA00022777"/>
    </source>
</evidence>
<name>A0A671N5C3_9TELE</name>
<dbReference type="PANTHER" id="PTHR24058:SF103">
    <property type="entry name" value="SERINE_THREONINE-PROTEIN KINASE PRP4 HOMOLOG"/>
    <property type="match status" value="1"/>
</dbReference>
<evidence type="ECO:0000256" key="15">
    <source>
        <dbReference type="ARBA" id="ARBA00022843"/>
    </source>
</evidence>
<keyword evidence="16" id="KW-0007">Acetylation</keyword>
<feature type="compositionally biased region" description="Basic and acidic residues" evidence="25">
    <location>
        <begin position="189"/>
        <end position="214"/>
    </location>
</feature>
<dbReference type="GO" id="GO:0004674">
    <property type="term" value="F:protein serine/threonine kinase activity"/>
    <property type="evidence" value="ECO:0007669"/>
    <property type="project" value="UniProtKB-KW"/>
</dbReference>
<dbReference type="AlphaFoldDB" id="A0A671N5C3"/>
<evidence type="ECO:0000256" key="4">
    <source>
        <dbReference type="ARBA" id="ARBA00022454"/>
    </source>
</evidence>
<sequence length="942" mass="108708">MANMDVLAKTIAKDYVDDVESSDSVDESEYVPGEDGARKADNMDIARVERHKRRKHKHRSKHRKHKCPSPDDRDHKHKYKCKHKRKHRDSFRDDQDCSAGYEGAVISPKRSRLDDLAALEDLEKQKAMIQAELDNELMEGAVQSGMGLILQGYNSDSEEDEKIQQAVRNGEQREDFDEQVIAVGHAGRSRQDYIDEEKIYPWLEDRSTSDEMAVRAHKSEKRVSKNGLDVNISEKPSGPIQARERRRSRSNERSKDSSQRSKSPVKSKGLPSSNKKSTTRPEEQIEDHRSSERRSKSRSKERNTMKAPSKEASSGKENQSPSRKQGPKQHSLSVRPRGHRSPERFPVVQSTDRASRQDRSSCHNRSPTRRGPSQSFERRRREEERQRFSNDRMRSRDATEGHREESPSLNSRQRLNHSPVRRRSRSPRRRTSRSPLTHREHGRMERRLQVRSGSQERRKRRSREREDMFKGSLSEGMKPEQEDSDDEVLEDYDVDEEDEEALIEQRRLQRLAIIQKYKPVNEDSNISGLSDHGSPQSSAQSRSPSPDDILERVAADVKAYEQENLDTFEDNVKAKHSLVSQEKNGGNLKKPPAPDMFTESDDMFTAYFDSARLRATGIGKDFKENPSLRDNWTDAEGYYRVNIGEVLDKRYGVYGYTGQGVFSNVIRARDLARANQEVAVKIIRNNEMMQKTGLKELEFLKKLNDADADDKFHCLRLFRHFYHKQHLCLVFEPLSMNLREVLRKYGKDVGLHIKAVRSYSQQLFLALKLLKRCNILHADIKPDNILVNESKTILKLCDFGSASHVADNDITPYLVSRFYRAPEIIIGKSYDYGIDMWSVGCTLYELYTGKIIFPGKTNNHMLKLAMDLKGKLSNKEKVTVMSTINPTKDLSMDMVGRQALPEDQRKKVVQLKDLLDQILMLDPAKRITINQALQHPFIQERI</sequence>
<gene>
    <name evidence="27" type="primary">LOC107701001</name>
</gene>
<feature type="compositionally biased region" description="Low complexity" evidence="25">
    <location>
        <begin position="534"/>
        <end position="546"/>
    </location>
</feature>
<keyword evidence="9" id="KW-0808">Transferase</keyword>
<evidence type="ECO:0000256" key="20">
    <source>
        <dbReference type="ARBA" id="ARBA00023637"/>
    </source>
</evidence>
<dbReference type="InterPro" id="IPR050494">
    <property type="entry name" value="Ser_Thr_dual-spec_kinase"/>
</dbReference>
<dbReference type="InterPro" id="IPR008271">
    <property type="entry name" value="Ser/Thr_kinase_AS"/>
</dbReference>
<dbReference type="Pfam" id="PF00069">
    <property type="entry name" value="Pkinase"/>
    <property type="match status" value="1"/>
</dbReference>
<dbReference type="InterPro" id="IPR044092">
    <property type="entry name" value="STKc_PRP4"/>
</dbReference>
<evidence type="ECO:0000256" key="17">
    <source>
        <dbReference type="ARBA" id="ARBA00023187"/>
    </source>
</evidence>
<evidence type="ECO:0000256" key="25">
    <source>
        <dbReference type="SAM" id="MobiDB-lite"/>
    </source>
</evidence>
<keyword evidence="6" id="KW-0723">Serine/threonine-protein kinase</keyword>
<keyword evidence="10" id="KW-0747">Spliceosome</keyword>
<dbReference type="Gene3D" id="1.10.510.10">
    <property type="entry name" value="Transferase(Phosphotransferase) domain 1"/>
    <property type="match status" value="1"/>
</dbReference>
<evidence type="ECO:0000256" key="13">
    <source>
        <dbReference type="ARBA" id="ARBA00022838"/>
    </source>
</evidence>
<dbReference type="Ensembl" id="ENSSANT00000043735.1">
    <property type="protein sequence ID" value="ENSSANP00000041084.1"/>
    <property type="gene ID" value="ENSSANG00000020847.1"/>
</dbReference>
<dbReference type="SMART" id="SM00220">
    <property type="entry name" value="S_TKc"/>
    <property type="match status" value="1"/>
</dbReference>
<evidence type="ECO:0000256" key="16">
    <source>
        <dbReference type="ARBA" id="ARBA00022990"/>
    </source>
</evidence>
<accession>A0A671N5C3</accession>
<dbReference type="InterPro" id="IPR000719">
    <property type="entry name" value="Prot_kinase_dom"/>
</dbReference>
<evidence type="ECO:0000256" key="6">
    <source>
        <dbReference type="ARBA" id="ARBA00022527"/>
    </source>
</evidence>
<evidence type="ECO:0000256" key="7">
    <source>
        <dbReference type="ARBA" id="ARBA00022553"/>
    </source>
</evidence>
<dbReference type="GO" id="GO:0005681">
    <property type="term" value="C:spliceosomal complex"/>
    <property type="evidence" value="ECO:0007669"/>
    <property type="project" value="UniProtKB-KW"/>
</dbReference>
<evidence type="ECO:0000256" key="1">
    <source>
        <dbReference type="ARBA" id="ARBA00004123"/>
    </source>
</evidence>
<evidence type="ECO:0000256" key="19">
    <source>
        <dbReference type="ARBA" id="ARBA00023596"/>
    </source>
</evidence>
<evidence type="ECO:0000256" key="14">
    <source>
        <dbReference type="ARBA" id="ARBA00022840"/>
    </source>
</evidence>
<dbReference type="PROSITE" id="PS00108">
    <property type="entry name" value="PROTEIN_KINASE_ST"/>
    <property type="match status" value="1"/>
</dbReference>
<evidence type="ECO:0000256" key="22">
    <source>
        <dbReference type="ARBA" id="ARBA00046964"/>
    </source>
</evidence>
<feature type="compositionally biased region" description="Polar residues" evidence="25">
    <location>
        <begin position="311"/>
        <end position="332"/>
    </location>
</feature>
<dbReference type="SUPFAM" id="SSF56112">
    <property type="entry name" value="Protein kinase-like (PK-like)"/>
    <property type="match status" value="1"/>
</dbReference>
<dbReference type="Proteomes" id="UP000472260">
    <property type="component" value="Unassembled WGS sequence"/>
</dbReference>
<feature type="compositionally biased region" description="Basic residues" evidence="25">
    <location>
        <begin position="75"/>
        <end position="89"/>
    </location>
</feature>
<keyword evidence="28" id="KW-1185">Reference proteome</keyword>
<keyword evidence="8" id="KW-0507">mRNA processing</keyword>
<evidence type="ECO:0000313" key="27">
    <source>
        <dbReference type="Ensembl" id="ENSSANP00000041084.1"/>
    </source>
</evidence>
<evidence type="ECO:0000256" key="2">
    <source>
        <dbReference type="ARBA" id="ARBA00004629"/>
    </source>
</evidence>
<feature type="compositionally biased region" description="Polar residues" evidence="25">
    <location>
        <begin position="260"/>
        <end position="276"/>
    </location>
</feature>
<organism evidence="27 28">
    <name type="scientific">Sinocyclocheilus anshuiensis</name>
    <dbReference type="NCBI Taxonomy" id="1608454"/>
    <lineage>
        <taxon>Eukaryota</taxon>
        <taxon>Metazoa</taxon>
        <taxon>Chordata</taxon>
        <taxon>Craniata</taxon>
        <taxon>Vertebrata</taxon>
        <taxon>Euteleostomi</taxon>
        <taxon>Actinopterygii</taxon>
        <taxon>Neopterygii</taxon>
        <taxon>Teleostei</taxon>
        <taxon>Ostariophysi</taxon>
        <taxon>Cypriniformes</taxon>
        <taxon>Cyprinidae</taxon>
        <taxon>Cyprininae</taxon>
        <taxon>Sinocyclocheilus</taxon>
    </lineage>
</organism>
<feature type="compositionally biased region" description="Basic and acidic residues" evidence="25">
    <location>
        <begin position="279"/>
        <end position="304"/>
    </location>
</feature>
<evidence type="ECO:0000256" key="8">
    <source>
        <dbReference type="ARBA" id="ARBA00022664"/>
    </source>
</evidence>
<feature type="domain" description="Protein kinase" evidence="26">
    <location>
        <begin position="651"/>
        <end position="938"/>
    </location>
</feature>
<feature type="compositionally biased region" description="Basic and acidic residues" evidence="25">
    <location>
        <begin position="35"/>
        <end position="48"/>
    </location>
</feature>
<dbReference type="InterPro" id="IPR011009">
    <property type="entry name" value="Kinase-like_dom_sf"/>
</dbReference>
<keyword evidence="13" id="KW-0995">Kinetochore</keyword>
<evidence type="ECO:0000256" key="5">
    <source>
        <dbReference type="ARBA" id="ARBA00022499"/>
    </source>
</evidence>
<dbReference type="FunFam" id="3.30.200.20:FF:000123">
    <property type="entry name" value="serine/threonine-protein kinase PRP4 homolog"/>
    <property type="match status" value="1"/>
</dbReference>
<feature type="compositionally biased region" description="Basic residues" evidence="25">
    <location>
        <begin position="419"/>
        <end position="432"/>
    </location>
</feature>
<keyword evidence="14" id="KW-0067">ATP-binding</keyword>
<reference evidence="27" key="1">
    <citation type="submission" date="2025-08" db="UniProtKB">
        <authorList>
            <consortium name="Ensembl"/>
        </authorList>
    </citation>
    <scope>IDENTIFICATION</scope>
</reference>
<dbReference type="PANTHER" id="PTHR24058">
    <property type="entry name" value="DUAL SPECIFICITY PROTEIN KINASE"/>
    <property type="match status" value="1"/>
</dbReference>